<organism evidence="2 3">
    <name type="scientific">Yinghuangia soli</name>
    <dbReference type="NCBI Taxonomy" id="2908204"/>
    <lineage>
        <taxon>Bacteria</taxon>
        <taxon>Bacillati</taxon>
        <taxon>Actinomycetota</taxon>
        <taxon>Actinomycetes</taxon>
        <taxon>Kitasatosporales</taxon>
        <taxon>Streptomycetaceae</taxon>
        <taxon>Yinghuangia</taxon>
    </lineage>
</organism>
<evidence type="ECO:0000313" key="2">
    <source>
        <dbReference type="EMBL" id="MCF2532505.1"/>
    </source>
</evidence>
<evidence type="ECO:0000313" key="3">
    <source>
        <dbReference type="Proteomes" id="UP001165378"/>
    </source>
</evidence>
<dbReference type="EMBL" id="JAKFHA010000035">
    <property type="protein sequence ID" value="MCF2532505.1"/>
    <property type="molecule type" value="Genomic_DNA"/>
</dbReference>
<dbReference type="AlphaFoldDB" id="A0AA41Q7V3"/>
<feature type="compositionally biased region" description="Basic and acidic residues" evidence="1">
    <location>
        <begin position="44"/>
        <end position="55"/>
    </location>
</feature>
<dbReference type="NCBIfam" id="NF041721">
    <property type="entry name" value="phane_AmcA_1"/>
    <property type="match status" value="1"/>
</dbReference>
<name>A0AA41Q7V3_9ACTN</name>
<proteinExistence type="predicted"/>
<dbReference type="RefSeq" id="WP_235057284.1">
    <property type="nucleotide sequence ID" value="NZ_JAKFHA010000035.1"/>
</dbReference>
<comment type="caution">
    <text evidence="2">The sequence shown here is derived from an EMBL/GenBank/DDBJ whole genome shotgun (WGS) entry which is preliminary data.</text>
</comment>
<evidence type="ECO:0000256" key="1">
    <source>
        <dbReference type="SAM" id="MobiDB-lite"/>
    </source>
</evidence>
<protein>
    <submittedName>
        <fullName evidence="2">Uncharacterized protein</fullName>
    </submittedName>
</protein>
<feature type="region of interest" description="Disordered" evidence="1">
    <location>
        <begin position="34"/>
        <end position="55"/>
    </location>
</feature>
<gene>
    <name evidence="2" type="ORF">LZ495_35570</name>
</gene>
<sequence>MPTLIDRIAAERVAWQVLVDASRVAVPLAGFDSRPTWDNQGQRFDNRPTWDNWSK</sequence>
<reference evidence="2" key="1">
    <citation type="submission" date="2022-01" db="EMBL/GenBank/DDBJ databases">
        <title>Genome-Based Taxonomic Classification of the Phylum Actinobacteria.</title>
        <authorList>
            <person name="Gao Y."/>
        </authorList>
    </citation>
    <scope>NUCLEOTIDE SEQUENCE</scope>
    <source>
        <strain evidence="2">KLBMP 8922</strain>
    </source>
</reference>
<dbReference type="Proteomes" id="UP001165378">
    <property type="component" value="Unassembled WGS sequence"/>
</dbReference>
<accession>A0AA41Q7V3</accession>
<keyword evidence="3" id="KW-1185">Reference proteome</keyword>